<evidence type="ECO:0000256" key="6">
    <source>
        <dbReference type="ARBA" id="ARBA00023242"/>
    </source>
</evidence>
<feature type="region of interest" description="Disordered" evidence="7">
    <location>
        <begin position="755"/>
        <end position="781"/>
    </location>
</feature>
<comment type="caution">
    <text evidence="9">The sequence shown here is derived from an EMBL/GenBank/DDBJ whole genome shotgun (WGS) entry which is preliminary data.</text>
</comment>
<keyword evidence="5" id="KW-0804">Transcription</keyword>
<gene>
    <name evidence="9" type="ORF">SCLTRI_LOCUS6270</name>
</gene>
<evidence type="ECO:0000256" key="2">
    <source>
        <dbReference type="ARBA" id="ARBA00022833"/>
    </source>
</evidence>
<evidence type="ECO:0000256" key="4">
    <source>
        <dbReference type="ARBA" id="ARBA00023125"/>
    </source>
</evidence>
<organism evidence="9 10">
    <name type="scientific">Sclerotinia trifoliorum</name>
    <dbReference type="NCBI Taxonomy" id="28548"/>
    <lineage>
        <taxon>Eukaryota</taxon>
        <taxon>Fungi</taxon>
        <taxon>Dikarya</taxon>
        <taxon>Ascomycota</taxon>
        <taxon>Pezizomycotina</taxon>
        <taxon>Leotiomycetes</taxon>
        <taxon>Helotiales</taxon>
        <taxon>Sclerotiniaceae</taxon>
        <taxon>Sclerotinia</taxon>
    </lineage>
</organism>
<evidence type="ECO:0000256" key="3">
    <source>
        <dbReference type="ARBA" id="ARBA00023015"/>
    </source>
</evidence>
<dbReference type="Pfam" id="PF00172">
    <property type="entry name" value="Zn_clus"/>
    <property type="match status" value="1"/>
</dbReference>
<dbReference type="EMBL" id="CAJHIA010000021">
    <property type="protein sequence ID" value="CAD6446478.1"/>
    <property type="molecule type" value="Genomic_DNA"/>
</dbReference>
<dbReference type="GO" id="GO:0003677">
    <property type="term" value="F:DNA binding"/>
    <property type="evidence" value="ECO:0007669"/>
    <property type="project" value="UniProtKB-KW"/>
</dbReference>
<keyword evidence="1" id="KW-0479">Metal-binding</keyword>
<protein>
    <submittedName>
        <fullName evidence="9">2a8b0ca3-293e-41ef-9f1d-aeecfa5b348d-CDS</fullName>
    </submittedName>
</protein>
<dbReference type="PROSITE" id="PS00463">
    <property type="entry name" value="ZN2_CY6_FUNGAL_1"/>
    <property type="match status" value="1"/>
</dbReference>
<feature type="compositionally biased region" description="Polar residues" evidence="7">
    <location>
        <begin position="380"/>
        <end position="392"/>
    </location>
</feature>
<dbReference type="CDD" id="cd00067">
    <property type="entry name" value="GAL4"/>
    <property type="match status" value="1"/>
</dbReference>
<keyword evidence="10" id="KW-1185">Reference proteome</keyword>
<feature type="compositionally biased region" description="Polar residues" evidence="7">
    <location>
        <begin position="761"/>
        <end position="780"/>
    </location>
</feature>
<dbReference type="PANTHER" id="PTHR36206:SF4">
    <property type="entry name" value="HYPOTHETICAL CONSERVED PROTEIN (EUROFUNG)-RELATED"/>
    <property type="match status" value="1"/>
</dbReference>
<proteinExistence type="predicted"/>
<keyword evidence="3" id="KW-0805">Transcription regulation</keyword>
<name>A0A8H2VY07_9HELO</name>
<feature type="region of interest" description="Disordered" evidence="7">
    <location>
        <begin position="351"/>
        <end position="460"/>
    </location>
</feature>
<dbReference type="InterPro" id="IPR001138">
    <property type="entry name" value="Zn2Cys6_DnaBD"/>
</dbReference>
<dbReference type="Proteomes" id="UP000624404">
    <property type="component" value="Unassembled WGS sequence"/>
</dbReference>
<dbReference type="OrthoDB" id="3598904at2759"/>
<evidence type="ECO:0000313" key="9">
    <source>
        <dbReference type="EMBL" id="CAD6446478.1"/>
    </source>
</evidence>
<dbReference type="GO" id="GO:0008270">
    <property type="term" value="F:zinc ion binding"/>
    <property type="evidence" value="ECO:0007669"/>
    <property type="project" value="InterPro"/>
</dbReference>
<dbReference type="AlphaFoldDB" id="A0A8H2VY07"/>
<evidence type="ECO:0000313" key="10">
    <source>
        <dbReference type="Proteomes" id="UP000624404"/>
    </source>
</evidence>
<feature type="compositionally biased region" description="Low complexity" evidence="7">
    <location>
        <begin position="399"/>
        <end position="410"/>
    </location>
</feature>
<dbReference type="InterPro" id="IPR036864">
    <property type="entry name" value="Zn2-C6_fun-type_DNA-bd_sf"/>
</dbReference>
<dbReference type="Gene3D" id="4.10.240.10">
    <property type="entry name" value="Zn(2)-C6 fungal-type DNA-binding domain"/>
    <property type="match status" value="1"/>
</dbReference>
<evidence type="ECO:0000256" key="5">
    <source>
        <dbReference type="ARBA" id="ARBA00023163"/>
    </source>
</evidence>
<keyword evidence="4" id="KW-0238">DNA-binding</keyword>
<evidence type="ECO:0000256" key="1">
    <source>
        <dbReference type="ARBA" id="ARBA00022723"/>
    </source>
</evidence>
<feature type="domain" description="Zn(2)-C6 fungal-type" evidence="8">
    <location>
        <begin position="55"/>
        <end position="83"/>
    </location>
</feature>
<dbReference type="PROSITE" id="PS50048">
    <property type="entry name" value="ZN2_CY6_FUNGAL_2"/>
    <property type="match status" value="1"/>
</dbReference>
<dbReference type="GO" id="GO:0000981">
    <property type="term" value="F:DNA-binding transcription factor activity, RNA polymerase II-specific"/>
    <property type="evidence" value="ECO:0007669"/>
    <property type="project" value="InterPro"/>
</dbReference>
<dbReference type="InterPro" id="IPR021858">
    <property type="entry name" value="Fun_TF"/>
</dbReference>
<feature type="region of interest" description="Disordered" evidence="7">
    <location>
        <begin position="1"/>
        <end position="46"/>
    </location>
</feature>
<dbReference type="SMART" id="SM00066">
    <property type="entry name" value="GAL4"/>
    <property type="match status" value="1"/>
</dbReference>
<feature type="compositionally biased region" description="Polar residues" evidence="7">
    <location>
        <begin position="351"/>
        <end position="367"/>
    </location>
</feature>
<dbReference type="Pfam" id="PF11951">
    <property type="entry name" value="Fungal_trans_2"/>
    <property type="match status" value="1"/>
</dbReference>
<dbReference type="SUPFAM" id="SSF57701">
    <property type="entry name" value="Zn2/Cys6 DNA-binding domain"/>
    <property type="match status" value="1"/>
</dbReference>
<evidence type="ECO:0000259" key="8">
    <source>
        <dbReference type="PROSITE" id="PS50048"/>
    </source>
</evidence>
<dbReference type="PANTHER" id="PTHR36206">
    <property type="entry name" value="ASPERCRYPTIN BIOSYNTHESIS CLUSTER-SPECIFIC TRANSCRIPTION REGULATOR ATNN-RELATED"/>
    <property type="match status" value="1"/>
</dbReference>
<accession>A0A8H2VY07</accession>
<evidence type="ECO:0000256" key="7">
    <source>
        <dbReference type="SAM" id="MobiDB-lite"/>
    </source>
</evidence>
<reference evidence="9" key="1">
    <citation type="submission" date="2020-10" db="EMBL/GenBank/DDBJ databases">
        <authorList>
            <person name="Kusch S."/>
        </authorList>
    </citation>
    <scope>NUCLEOTIDE SEQUENCE</scope>
    <source>
        <strain evidence="9">SwB9</strain>
    </source>
</reference>
<feature type="region of interest" description="Disordered" evidence="7">
    <location>
        <begin position="317"/>
        <end position="337"/>
    </location>
</feature>
<keyword evidence="2" id="KW-0862">Zinc</keyword>
<sequence length="843" mass="94647">MALPSTSVIPVSMKRHSRTPLMDSKSDKSNRLPASEYGPRPVKRARASKPKVKSGCITCKARRVKCDETKPQCLRCQKFGRTCDGYAHESPSRGTMMPLQPRIPAVDLYTPSISPEATEDEGRYFRYFCDRTAYQLPGYFDPSFWKHIILRESHNVTPIRHAVIAIGALNKAIEEAPGPNLKVNVIQDINKKHHEFAVLQHLKAIQALNQYISSSNGPQLRTALIACLLFVCFETIQGSYASSVQQTYGGLKLLRSYYAGRPGSKPWIPRRISAGLNTKPQTDKIIAKVHSRPGMDGSSKSATISSHIEEYLESENPPLQSAHTPTIDRIPTPPQRDYSPRLDEMAIPSHYKSNLTLEQQRSLSGTPTRDYPSAYHTPSEYVSPNEHQNSNIVMPIALNGRGPSSNGSNSMLRTPESAHTPPSMGNTPPPTTYRSSQSPPILINPRKRPLQPRNPTSPILNNDFTLEENIIQAFVRLDGQGLFFGMTPGIPPLIWDIHAAHHIPIPKVFTSFSEAQHCWDFLMDRTLQYYRRTLFDRKFATAKSETPGEIAQQYAEYVAGLNEFKQAFQPILSSSISPEGKVLNQAAIVLMTHLKATAITLSAVTSTSEMIYDSFMNDFRYIVQAAEKLVITFETNPSAINSSRFSFDIGIVPPLHVVATKCREPNIRRKALDLLFRTPRQEGMWDGVLSARIGLWICGCEEDGLDVPRRLEANAQSDYSNQRFQQRGSVSSYDERLSPGYFNYSETSSNGDAIQGDFSPYLSQSQSPIPGTSSPYTQAHTPPIRDHFPLLQQENLWVIPEEKRFQLVVVDFHIPNRYIMVKCKRSVPSKDGTREERETIIAW</sequence>
<keyword evidence="6" id="KW-0539">Nucleus</keyword>
<dbReference type="InterPro" id="IPR052360">
    <property type="entry name" value="Transcr_Regulatory_Proteins"/>
</dbReference>